<feature type="transmembrane region" description="Helical" evidence="20">
    <location>
        <begin position="938"/>
        <end position="957"/>
    </location>
</feature>
<dbReference type="InterPro" id="IPR036291">
    <property type="entry name" value="NAD(P)-bd_dom_sf"/>
</dbReference>
<evidence type="ECO:0000256" key="3">
    <source>
        <dbReference type="ARBA" id="ARBA00022449"/>
    </source>
</evidence>
<dbReference type="GO" id="GO:0140899">
    <property type="term" value="P:plastid gene expression"/>
    <property type="evidence" value="ECO:0007669"/>
    <property type="project" value="UniProtKB-ARBA"/>
</dbReference>
<dbReference type="Pfam" id="PF02254">
    <property type="entry name" value="TrkA_N"/>
    <property type="match status" value="1"/>
</dbReference>
<dbReference type="GO" id="GO:0019722">
    <property type="term" value="P:calcium-mediated signaling"/>
    <property type="evidence" value="ECO:0007669"/>
    <property type="project" value="UniProtKB-ARBA"/>
</dbReference>
<dbReference type="Proteomes" id="UP001558713">
    <property type="component" value="Unassembled WGS sequence"/>
</dbReference>
<evidence type="ECO:0000256" key="18">
    <source>
        <dbReference type="ARBA" id="ARBA00061484"/>
    </source>
</evidence>
<evidence type="ECO:0000313" key="22">
    <source>
        <dbReference type="EMBL" id="KAL1198151.1"/>
    </source>
</evidence>
<evidence type="ECO:0000256" key="10">
    <source>
        <dbReference type="ARBA" id="ARBA00022946"/>
    </source>
</evidence>
<dbReference type="FunFam" id="3.40.50.720:FF:000134">
    <property type="entry name" value="K(+) efflux antiporter 2 chloroplastic"/>
    <property type="match status" value="1"/>
</dbReference>
<evidence type="ECO:0000256" key="13">
    <source>
        <dbReference type="ARBA" id="ARBA00022990"/>
    </source>
</evidence>
<keyword evidence="16 20" id="KW-0472">Membrane</keyword>
<keyword evidence="6" id="KW-0934">Plastid</keyword>
<dbReference type="SUPFAM" id="SSF51735">
    <property type="entry name" value="NAD(P)-binding Rossmann-fold domains"/>
    <property type="match status" value="1"/>
</dbReference>
<keyword evidence="3" id="KW-0050">Antiport</keyword>
<keyword evidence="14" id="KW-0175">Coiled coil</keyword>
<keyword evidence="8 20" id="KW-0812">Transmembrane</keyword>
<evidence type="ECO:0000256" key="4">
    <source>
        <dbReference type="ARBA" id="ARBA00022528"/>
    </source>
</evidence>
<feature type="compositionally biased region" description="Polar residues" evidence="19">
    <location>
        <begin position="1175"/>
        <end position="1185"/>
    </location>
</feature>
<accession>A0ABD1AH64</accession>
<keyword evidence="5" id="KW-0633">Potassium transport</keyword>
<feature type="transmembrane region" description="Helical" evidence="20">
    <location>
        <begin position="765"/>
        <end position="785"/>
    </location>
</feature>
<dbReference type="PANTHER" id="PTHR46157:SF2">
    <property type="entry name" value="K(+) EFFLUX ANTIPORTER 1, CHLOROPLASTIC-RELATED"/>
    <property type="match status" value="1"/>
</dbReference>
<dbReference type="NCBIfam" id="TIGR00932">
    <property type="entry name" value="2a37"/>
    <property type="match status" value="1"/>
</dbReference>
<dbReference type="AlphaFoldDB" id="A0ABD1AH64"/>
<evidence type="ECO:0000256" key="12">
    <source>
        <dbReference type="ARBA" id="ARBA00022989"/>
    </source>
</evidence>
<comment type="similarity">
    <text evidence="18">Belongs to the monovalent cation:proton antiporter 2 (CPA2) transporter (TC 2.A.37) family. KEA (TC 2.A.37.1) subfamily.</text>
</comment>
<evidence type="ECO:0000256" key="6">
    <source>
        <dbReference type="ARBA" id="ARBA00022640"/>
    </source>
</evidence>
<protein>
    <submittedName>
        <fullName evidence="22">K(+) efflux antiporter 2</fullName>
    </submittedName>
</protein>
<evidence type="ECO:0000256" key="5">
    <source>
        <dbReference type="ARBA" id="ARBA00022538"/>
    </source>
</evidence>
<comment type="caution">
    <text evidence="22">The sequence shown here is derived from an EMBL/GenBank/DDBJ whole genome shotgun (WGS) entry which is preliminary data.</text>
</comment>
<feature type="domain" description="RCK N-terminal" evidence="21">
    <location>
        <begin position="986"/>
        <end position="1103"/>
    </location>
</feature>
<keyword evidence="23" id="KW-1185">Reference proteome</keyword>
<dbReference type="GO" id="GO:0009744">
    <property type="term" value="P:response to sucrose"/>
    <property type="evidence" value="ECO:0007669"/>
    <property type="project" value="UniProtKB-ARBA"/>
</dbReference>
<feature type="transmembrane region" description="Helical" evidence="20">
    <location>
        <begin position="722"/>
        <end position="745"/>
    </location>
</feature>
<evidence type="ECO:0000256" key="2">
    <source>
        <dbReference type="ARBA" id="ARBA00022448"/>
    </source>
</evidence>
<name>A0ABD1AH64_CARAN</name>
<evidence type="ECO:0000313" key="23">
    <source>
        <dbReference type="Proteomes" id="UP001558713"/>
    </source>
</evidence>
<feature type="transmembrane region" description="Helical" evidence="20">
    <location>
        <begin position="690"/>
        <end position="710"/>
    </location>
</feature>
<feature type="region of interest" description="Disordered" evidence="19">
    <location>
        <begin position="116"/>
        <end position="139"/>
    </location>
</feature>
<keyword evidence="13" id="KW-0007">Acetylation</keyword>
<dbReference type="GO" id="GO:0009646">
    <property type="term" value="P:response to absence of light"/>
    <property type="evidence" value="ECO:0007669"/>
    <property type="project" value="UniProtKB-ARBA"/>
</dbReference>
<dbReference type="InterPro" id="IPR004771">
    <property type="entry name" value="K/H_exchanger"/>
</dbReference>
<feature type="transmembrane region" description="Helical" evidence="20">
    <location>
        <begin position="806"/>
        <end position="835"/>
    </location>
</feature>
<evidence type="ECO:0000256" key="11">
    <source>
        <dbReference type="ARBA" id="ARBA00022958"/>
    </source>
</evidence>
<evidence type="ECO:0000256" key="9">
    <source>
        <dbReference type="ARBA" id="ARBA00022780"/>
    </source>
</evidence>
<evidence type="ECO:0000256" key="14">
    <source>
        <dbReference type="ARBA" id="ARBA00023054"/>
    </source>
</evidence>
<dbReference type="Gene3D" id="3.40.50.720">
    <property type="entry name" value="NAD(P)-binding Rossmann-like Domain"/>
    <property type="match status" value="1"/>
</dbReference>
<feature type="transmembrane region" description="Helical" evidence="20">
    <location>
        <begin position="847"/>
        <end position="866"/>
    </location>
</feature>
<dbReference type="PANTHER" id="PTHR46157">
    <property type="entry name" value="K(+) EFFLUX ANTIPORTER 3, CHLOROPLASTIC"/>
    <property type="match status" value="1"/>
</dbReference>
<dbReference type="GO" id="GO:0009738">
    <property type="term" value="P:abscisic acid-activated signaling pathway"/>
    <property type="evidence" value="ECO:0007669"/>
    <property type="project" value="UniProtKB-KW"/>
</dbReference>
<evidence type="ECO:0000256" key="17">
    <source>
        <dbReference type="ARBA" id="ARBA00047912"/>
    </source>
</evidence>
<dbReference type="GO" id="GO:1900069">
    <property type="term" value="P:regulation of cellular hyperosmotic salinity response"/>
    <property type="evidence" value="ECO:0007669"/>
    <property type="project" value="UniProtKB-ARBA"/>
</dbReference>
<feature type="region of interest" description="Disordered" evidence="19">
    <location>
        <begin position="384"/>
        <end position="467"/>
    </location>
</feature>
<comment type="subcellular location">
    <subcellularLocation>
        <location evidence="1">Plastid</location>
        <location evidence="1">Chloroplast inner membrane</location>
        <topology evidence="1">Multi-pass membrane protein</topology>
    </subcellularLocation>
</comment>
<keyword evidence="4" id="KW-0150">Chloroplast</keyword>
<evidence type="ECO:0000256" key="8">
    <source>
        <dbReference type="ARBA" id="ARBA00022692"/>
    </source>
</evidence>
<dbReference type="GO" id="GO:0080022">
    <property type="term" value="P:primary root development"/>
    <property type="evidence" value="ECO:0007669"/>
    <property type="project" value="UniProtKB-ARBA"/>
</dbReference>
<dbReference type="GO" id="GO:2000070">
    <property type="term" value="P:regulation of response to water deprivation"/>
    <property type="evidence" value="ECO:0007669"/>
    <property type="project" value="UniProtKB-ARBA"/>
</dbReference>
<dbReference type="Pfam" id="PF00999">
    <property type="entry name" value="Na_H_Exchanger"/>
    <property type="match status" value="1"/>
</dbReference>
<dbReference type="GO" id="GO:2001057">
    <property type="term" value="P:reactive nitrogen species metabolic process"/>
    <property type="evidence" value="ECO:0007669"/>
    <property type="project" value="UniProtKB-ARBA"/>
</dbReference>
<evidence type="ECO:0000256" key="20">
    <source>
        <dbReference type="SAM" id="Phobius"/>
    </source>
</evidence>
<dbReference type="InterPro" id="IPR006153">
    <property type="entry name" value="Cation/H_exchanger_TM"/>
</dbReference>
<keyword evidence="11" id="KW-0630">Potassium</keyword>
<comment type="catalytic activity">
    <reaction evidence="17">
        <text>K(+)(in) + H(+)(out) = K(+)(out) + H(+)(in)</text>
        <dbReference type="Rhea" id="RHEA:29467"/>
        <dbReference type="ChEBI" id="CHEBI:15378"/>
        <dbReference type="ChEBI" id="CHEBI:29103"/>
    </reaction>
</comment>
<evidence type="ECO:0000256" key="15">
    <source>
        <dbReference type="ARBA" id="ARBA00023065"/>
    </source>
</evidence>
<feature type="compositionally biased region" description="Polar residues" evidence="19">
    <location>
        <begin position="406"/>
        <end position="418"/>
    </location>
</feature>
<keyword evidence="2" id="KW-0813">Transport</keyword>
<feature type="transmembrane region" description="Helical" evidence="20">
    <location>
        <begin position="878"/>
        <end position="896"/>
    </location>
</feature>
<evidence type="ECO:0000259" key="21">
    <source>
        <dbReference type="PROSITE" id="PS51201"/>
    </source>
</evidence>
<dbReference type="GO" id="GO:1900140">
    <property type="term" value="P:regulation of seedling development"/>
    <property type="evidence" value="ECO:0007669"/>
    <property type="project" value="UniProtKB-ARBA"/>
</dbReference>
<evidence type="ECO:0000256" key="16">
    <source>
        <dbReference type="ARBA" id="ARBA00023136"/>
    </source>
</evidence>
<dbReference type="InterPro" id="IPR003148">
    <property type="entry name" value="RCK_N"/>
</dbReference>
<feature type="region of interest" description="Disordered" evidence="19">
    <location>
        <begin position="1150"/>
        <end position="1185"/>
    </location>
</feature>
<evidence type="ECO:0000256" key="7">
    <source>
        <dbReference type="ARBA" id="ARBA00022682"/>
    </source>
</evidence>
<dbReference type="GO" id="GO:0009706">
    <property type="term" value="C:chloroplast inner membrane"/>
    <property type="evidence" value="ECO:0007669"/>
    <property type="project" value="UniProtKB-SubCell"/>
</dbReference>
<dbReference type="FunFam" id="1.20.1530.20:FF:000007">
    <property type="entry name" value="K(+) efflux antiporter 2 chloroplastic"/>
    <property type="match status" value="1"/>
</dbReference>
<feature type="compositionally biased region" description="Basic and acidic residues" evidence="19">
    <location>
        <begin position="430"/>
        <end position="458"/>
    </location>
</feature>
<organism evidence="22 23">
    <name type="scientific">Cardamine amara subsp. amara</name>
    <dbReference type="NCBI Taxonomy" id="228776"/>
    <lineage>
        <taxon>Eukaryota</taxon>
        <taxon>Viridiplantae</taxon>
        <taxon>Streptophyta</taxon>
        <taxon>Embryophyta</taxon>
        <taxon>Tracheophyta</taxon>
        <taxon>Spermatophyta</taxon>
        <taxon>Magnoliopsida</taxon>
        <taxon>eudicotyledons</taxon>
        <taxon>Gunneridae</taxon>
        <taxon>Pentapetalae</taxon>
        <taxon>rosids</taxon>
        <taxon>malvids</taxon>
        <taxon>Brassicales</taxon>
        <taxon>Brassicaceae</taxon>
        <taxon>Cardamineae</taxon>
        <taxon>Cardamine</taxon>
    </lineage>
</organism>
<keyword evidence="15" id="KW-0406">Ion transport</keyword>
<evidence type="ECO:0000256" key="19">
    <source>
        <dbReference type="SAM" id="MobiDB-lite"/>
    </source>
</evidence>
<keyword evidence="12 20" id="KW-1133">Transmembrane helix</keyword>
<reference evidence="22 23" key="1">
    <citation type="submission" date="2024-04" db="EMBL/GenBank/DDBJ databases">
        <title>Genome assembly C_amara_ONT_v2.</title>
        <authorList>
            <person name="Yant L."/>
            <person name="Moore C."/>
            <person name="Slenker M."/>
        </authorList>
    </citation>
    <scope>NUCLEOTIDE SEQUENCE [LARGE SCALE GENOMIC DNA]</scope>
    <source>
        <tissue evidence="22">Leaf</tissue>
    </source>
</reference>
<feature type="compositionally biased region" description="Low complexity" evidence="19">
    <location>
        <begin position="1158"/>
        <end position="1170"/>
    </location>
</feature>
<evidence type="ECO:0000256" key="1">
    <source>
        <dbReference type="ARBA" id="ARBA00004478"/>
    </source>
</evidence>
<dbReference type="PROSITE" id="PS51201">
    <property type="entry name" value="RCK_N"/>
    <property type="match status" value="1"/>
</dbReference>
<dbReference type="Gene3D" id="1.20.1530.20">
    <property type="match status" value="1"/>
</dbReference>
<feature type="transmembrane region" description="Helical" evidence="20">
    <location>
        <begin position="902"/>
        <end position="926"/>
    </location>
</feature>
<sequence length="1185" mass="127627">MDFACSVKLQSMFHGADCASYCLPNRMISARLYPKGLGSRFFDPKIDSKVRTANRLKRSVRYRGSLTLNASLTGRFYGHLLPTKPKNAPLGFRLLCHGSDSVGDLDGNDRNLEFAESSDDREVTFSKEEKDTREQDSTPSLEELRDLLHKATKELEVASLNSTMFEEKAQRISEVAIALKDEAASAWNDVNQTLNVVQETVDEECVAKEAVQKATMALSLAEARLQVALESLEASGHNTSEFSEESEARDGVKDKEEALLSAKEDIKECQENLASCEDQLRRLQIKKDELQKEVDRLNEAAERAQINALKAEEDVANIMILAEQAVAFELEATQRVNDAEIALQRAEKSLFGSQSQESTQGKVLDGKTTVLDEDEVLRDIVDGSHQAERELSVEGDSSDVVPGKVGQSSQQLTQSYESSDNENGKPTADFAKEVEAEAEKSKNVVQTKKQEVQKDLPRESSSGTKASLKKSSRFFPASFFSSNGDGTETVFDSLVDSVKQQWPNLILGFALLGAGVTIYSNRVGRNNQLPQLPNIVSTSTDEVSSSAKPLIRQVQKLPKRIKKLLEMLPQQEINEEEASLLDVVWLLLASVIFVPLFQKIPGGSPVLGYLAAGILIGPYGLSIIRNVHGTKAIAEFGVVFLLFNIGLELSVERLSSMKKYVFGLGSAQVLVTAAVVGLIAHYVAGQAGPAAIVIGNGLALSSTAVVLQVLQERGESTSRHGRATFSVLLFQDLAVVVLLILIPLISPNSSKGGIGFQAIAEALGLAAIKAAAAITAIIAGGRLLLRPIYKQIAENRNAEIFSANTLLVILGTSLLTARAGLSMALGAFLAGLLLAETEFSLQVESDIAPYRGLLLGLFFMTVGMSIDPKLLLSNFPVIMGTLGLLLVGKTILVVIIGKLFGISIISAVRVGLLLAPGGEFAFVAFGEAVNQGIMTPQLSSLLFLVVGISMAVTPWLAAGGQLIASRFELQDVRSLLPVESETDDLQDHIIICGFGRVGQIIAQLLSERLIPFVALDVSSDRVAIGRSLDLPVYFGDAGSREVLHKIGANRACAAAIALDTPGANYRCVWALSKYFPNVKTFVRAHDVDHGLNLEKAGATAVVPETLEPSLQLAAAVLAQAKLPTSEIATTINEFRSRHLSELTELCEASGSSLGYGFSRSTSKPKSPSPSDMSEDNQTIEGTLAI</sequence>
<keyword evidence="10" id="KW-0809">Transit peptide</keyword>
<keyword evidence="7" id="KW-0938">Abscisic acid signaling pathway</keyword>
<dbReference type="GO" id="GO:0006885">
    <property type="term" value="P:regulation of pH"/>
    <property type="evidence" value="ECO:0007669"/>
    <property type="project" value="UniProtKB-ARBA"/>
</dbReference>
<gene>
    <name evidence="22" type="ORF">V5N11_001233</name>
</gene>
<feature type="region of interest" description="Disordered" evidence="19">
    <location>
        <begin position="235"/>
        <end position="254"/>
    </location>
</feature>
<dbReference type="InterPro" id="IPR038770">
    <property type="entry name" value="Na+/solute_symporter_sf"/>
</dbReference>
<feature type="transmembrane region" description="Helical" evidence="20">
    <location>
        <begin position="661"/>
        <end position="684"/>
    </location>
</feature>
<dbReference type="GO" id="GO:0010109">
    <property type="term" value="P:regulation of photosynthesis"/>
    <property type="evidence" value="ECO:0007669"/>
    <property type="project" value="UniProtKB-ARBA"/>
</dbReference>
<dbReference type="GO" id="GO:0042794">
    <property type="term" value="P:plastid rRNA transcription"/>
    <property type="evidence" value="ECO:0007669"/>
    <property type="project" value="UniProtKB-ARBA"/>
</dbReference>
<feature type="transmembrane region" description="Helical" evidence="20">
    <location>
        <begin position="606"/>
        <end position="624"/>
    </location>
</feature>
<keyword evidence="9" id="KW-1001">Plastid inner membrane</keyword>
<proteinExistence type="inferred from homology"/>
<dbReference type="EMBL" id="JBANAX010000674">
    <property type="protein sequence ID" value="KAL1198151.1"/>
    <property type="molecule type" value="Genomic_DNA"/>
</dbReference>
<dbReference type="GO" id="GO:2000377">
    <property type="term" value="P:regulation of reactive oxygen species metabolic process"/>
    <property type="evidence" value="ECO:0007669"/>
    <property type="project" value="UniProtKB-ARBA"/>
</dbReference>
<dbReference type="GO" id="GO:0015386">
    <property type="term" value="F:potassium:proton antiporter activity"/>
    <property type="evidence" value="ECO:0007669"/>
    <property type="project" value="UniProtKB-ARBA"/>
</dbReference>